<dbReference type="RefSeq" id="WP_067329825.1">
    <property type="nucleotide sequence ID" value="NZ_LNKT01000012.1"/>
</dbReference>
<organism evidence="2 3">
    <name type="scientific">Sulfurovum riftiae</name>
    <dbReference type="NCBI Taxonomy" id="1630136"/>
    <lineage>
        <taxon>Bacteria</taxon>
        <taxon>Pseudomonadati</taxon>
        <taxon>Campylobacterota</taxon>
        <taxon>Epsilonproteobacteria</taxon>
        <taxon>Campylobacterales</taxon>
        <taxon>Sulfurovaceae</taxon>
        <taxon>Sulfurovum</taxon>
    </lineage>
</organism>
<feature type="transmembrane region" description="Helical" evidence="1">
    <location>
        <begin position="58"/>
        <end position="83"/>
    </location>
</feature>
<keyword evidence="1" id="KW-0812">Transmembrane</keyword>
<proteinExistence type="predicted"/>
<gene>
    <name evidence="2" type="ORF">AS592_07505</name>
</gene>
<dbReference type="Proteomes" id="UP000075359">
    <property type="component" value="Unassembled WGS sequence"/>
</dbReference>
<accession>A0A151CHD0</accession>
<protein>
    <recommendedName>
        <fullName evidence="4">Bll5565 protein</fullName>
    </recommendedName>
</protein>
<comment type="caution">
    <text evidence="2">The sequence shown here is derived from an EMBL/GenBank/DDBJ whole genome shotgun (WGS) entry which is preliminary data.</text>
</comment>
<dbReference type="EMBL" id="LNKT01000012">
    <property type="protein sequence ID" value="KYJ86663.1"/>
    <property type="molecule type" value="Genomic_DNA"/>
</dbReference>
<evidence type="ECO:0008006" key="4">
    <source>
        <dbReference type="Google" id="ProtNLM"/>
    </source>
</evidence>
<dbReference type="AlphaFoldDB" id="A0A151CHD0"/>
<keyword evidence="3" id="KW-1185">Reference proteome</keyword>
<reference evidence="2 3" key="1">
    <citation type="submission" date="2015-11" db="EMBL/GenBank/DDBJ databases">
        <title>Draft genome of Sulfurovum riftiae 1812E, a member of the Epsilonproteobacteria isolated from the tube of the deep-sea hydrothermal vent tubewom Riftia pachyptila.</title>
        <authorList>
            <person name="Vetriani C."/>
            <person name="Giovannelli D."/>
        </authorList>
    </citation>
    <scope>NUCLEOTIDE SEQUENCE [LARGE SCALE GENOMIC DNA]</scope>
    <source>
        <strain evidence="2 3">1812E</strain>
    </source>
</reference>
<sequence>MLNTLKHKLITLLQLILVITYIVFEEVIWEGIAHPIYRYVHSLKILQKVEAKLHAVNAYVILVLFVAMLASVEALGLYAGYLFVSGNVAIGLSIYLTKIPIAAFTFWMFRVTEDKLMQFGWFKWIYEKIMAFIDWLKSLEIYQSTMQKLKTTKEKIKQFFRAIKKKYFSKESTFVARMKRLYKSIKQTLKRQ</sequence>
<evidence type="ECO:0000313" key="2">
    <source>
        <dbReference type="EMBL" id="KYJ86663.1"/>
    </source>
</evidence>
<name>A0A151CHD0_9BACT</name>
<evidence type="ECO:0000256" key="1">
    <source>
        <dbReference type="SAM" id="Phobius"/>
    </source>
</evidence>
<feature type="transmembrane region" description="Helical" evidence="1">
    <location>
        <begin position="12"/>
        <end position="37"/>
    </location>
</feature>
<keyword evidence="1" id="KW-1133">Transmembrane helix</keyword>
<dbReference type="STRING" id="1630136.AS592_07505"/>
<dbReference type="OrthoDB" id="5349149at2"/>
<keyword evidence="1" id="KW-0472">Membrane</keyword>
<feature type="transmembrane region" description="Helical" evidence="1">
    <location>
        <begin position="89"/>
        <end position="109"/>
    </location>
</feature>
<evidence type="ECO:0000313" key="3">
    <source>
        <dbReference type="Proteomes" id="UP000075359"/>
    </source>
</evidence>